<evidence type="ECO:0000313" key="2">
    <source>
        <dbReference type="Proteomes" id="UP000616151"/>
    </source>
</evidence>
<gene>
    <name evidence="1" type="ORF">JHL16_16990</name>
</gene>
<name>A0ACC5R606_9HYPH</name>
<organism evidence="1 2">
    <name type="scientific">Taklimakanibacter albus</name>
    <dbReference type="NCBI Taxonomy" id="2800327"/>
    <lineage>
        <taxon>Bacteria</taxon>
        <taxon>Pseudomonadati</taxon>
        <taxon>Pseudomonadota</taxon>
        <taxon>Alphaproteobacteria</taxon>
        <taxon>Hyphomicrobiales</taxon>
        <taxon>Aestuariivirgaceae</taxon>
        <taxon>Taklimakanibacter</taxon>
    </lineage>
</organism>
<evidence type="ECO:0000313" key="1">
    <source>
        <dbReference type="EMBL" id="MBK1868057.1"/>
    </source>
</evidence>
<proteinExistence type="predicted"/>
<comment type="caution">
    <text evidence="1">The sequence shown here is derived from an EMBL/GenBank/DDBJ whole genome shotgun (WGS) entry which is preliminary data.</text>
</comment>
<reference evidence="1" key="1">
    <citation type="submission" date="2021-01" db="EMBL/GenBank/DDBJ databases">
        <authorList>
            <person name="Sun Q."/>
        </authorList>
    </citation>
    <scope>NUCLEOTIDE SEQUENCE</scope>
    <source>
        <strain evidence="1">YIM B02566</strain>
    </source>
</reference>
<dbReference type="EMBL" id="JAENHL010000007">
    <property type="protein sequence ID" value="MBK1868057.1"/>
    <property type="molecule type" value="Genomic_DNA"/>
</dbReference>
<accession>A0ACC5R606</accession>
<sequence length="210" mass="22445">MTDQTTLRRLGAEDYVTKPWKNGQGVTRDVILWPASDDFDIRISLADIPPASTFSAFPGITRHITRLSGDAMALTFADGHVERLALLTPLTFDSGKAPDCEASGADTRVLNVMTRETVWRSSVKLLTEGRHRVAPPAGGVLLLFAAAGPWTAETGTFILRCAPGETLLAMGPAGIDLTGAPGAKALLARLEPAAQGKDRAFGFFEAIRRN</sequence>
<protein>
    <submittedName>
        <fullName evidence="1">HutD family protein</fullName>
    </submittedName>
</protein>
<keyword evidence="2" id="KW-1185">Reference proteome</keyword>
<dbReference type="Proteomes" id="UP000616151">
    <property type="component" value="Unassembled WGS sequence"/>
</dbReference>